<dbReference type="PaxDb" id="8030-ENSSSAP00000086194"/>
<dbReference type="GO" id="GO:0004930">
    <property type="term" value="F:G protein-coupled receptor activity"/>
    <property type="evidence" value="ECO:0007669"/>
    <property type="project" value="UniProtKB-KW"/>
</dbReference>
<proteinExistence type="predicted"/>
<keyword evidence="6 12" id="KW-0675">Receptor</keyword>
<sequence>MLQMHARSHNAWTSVLSYQLTPSYDIAIGCLMKRHKTKWMQCDVCNVVGLERHRCFEGVKTAEEERQINLCEYSKSKNNRTTLTSVEDLLPQQRAYWLRDNRIMMNYTEEARHGFHTKGSHHENIMFASFYILVFVVAVPGNILALWVFCRQAGTSPSKLFLKHLAIADVSYVLILPMRMVYHFSDSRWPFGEVPCHLVGFLFYLNMYCSLYFMTCISLDRLLALVLPLKSQSMRKASYARVVVVILWVTVTVSTAPMLFSKKQTMIQVDNTTVVMCNQLYLEKTSPKALASTMVAFIIPLVTIVVSYILILLKLRGIKQQEGNPIRDKAIRMIILIMVNFLVAFVPYHLNRFIYIERHTHSDMETASIEALALANRVTSALTCLSGALDPIMYFFLARTYQSKLLQLFCKDRRADQPTTT</sequence>
<feature type="transmembrane region" description="Helical" evidence="9">
    <location>
        <begin position="239"/>
        <end position="260"/>
    </location>
</feature>
<dbReference type="GO" id="GO:0035025">
    <property type="term" value="P:positive regulation of Rho protein signal transduction"/>
    <property type="evidence" value="ECO:0007669"/>
    <property type="project" value="TreeGrafter"/>
</dbReference>
<dbReference type="SUPFAM" id="SSF81321">
    <property type="entry name" value="Family A G protein-coupled receptor-like"/>
    <property type="match status" value="1"/>
</dbReference>
<keyword evidence="7" id="KW-0325">Glycoprotein</keyword>
<gene>
    <name evidence="12" type="primary">LOC106590116</name>
</gene>
<dbReference type="AlphaFoldDB" id="A0A1S3Q8B3"/>
<dbReference type="PANTHER" id="PTHR24232:SF105">
    <property type="entry name" value="URACIL NUCLEOTIDE_CYSTEINYL LEUKOTRIENE RECEPTOR-LIKE"/>
    <property type="match status" value="1"/>
</dbReference>
<feature type="domain" description="G-protein coupled receptors family 1 profile" evidence="10">
    <location>
        <begin position="141"/>
        <end position="394"/>
    </location>
</feature>
<feature type="transmembrane region" description="Helical" evidence="9">
    <location>
        <begin position="374"/>
        <end position="397"/>
    </location>
</feature>
<evidence type="ECO:0000256" key="6">
    <source>
        <dbReference type="ARBA" id="ARBA00023170"/>
    </source>
</evidence>
<evidence type="ECO:0000256" key="2">
    <source>
        <dbReference type="ARBA" id="ARBA00022692"/>
    </source>
</evidence>
<keyword evidence="3 9" id="KW-1133">Transmembrane helix</keyword>
<dbReference type="PRINTS" id="PR00237">
    <property type="entry name" value="GPCRRHODOPSN"/>
</dbReference>
<reference evidence="12" key="1">
    <citation type="submission" date="2025-08" db="UniProtKB">
        <authorList>
            <consortium name="RefSeq"/>
        </authorList>
    </citation>
    <scope>IDENTIFICATION</scope>
</reference>
<feature type="transmembrane region" description="Helical" evidence="9">
    <location>
        <begin position="161"/>
        <end position="182"/>
    </location>
</feature>
<dbReference type="InterPro" id="IPR000276">
    <property type="entry name" value="GPCR_Rhodpsn"/>
</dbReference>
<feature type="transmembrane region" description="Helical" evidence="9">
    <location>
        <begin position="334"/>
        <end position="354"/>
    </location>
</feature>
<dbReference type="GO" id="GO:0005886">
    <property type="term" value="C:plasma membrane"/>
    <property type="evidence" value="ECO:0007669"/>
    <property type="project" value="TreeGrafter"/>
</dbReference>
<organism evidence="11 12">
    <name type="scientific">Salmo salar</name>
    <name type="common">Atlantic salmon</name>
    <dbReference type="NCBI Taxonomy" id="8030"/>
    <lineage>
        <taxon>Eukaryota</taxon>
        <taxon>Metazoa</taxon>
        <taxon>Chordata</taxon>
        <taxon>Craniata</taxon>
        <taxon>Vertebrata</taxon>
        <taxon>Euteleostomi</taxon>
        <taxon>Actinopterygii</taxon>
        <taxon>Neopterygii</taxon>
        <taxon>Teleostei</taxon>
        <taxon>Protacanthopterygii</taxon>
        <taxon>Salmoniformes</taxon>
        <taxon>Salmonidae</taxon>
        <taxon>Salmoninae</taxon>
        <taxon>Salmo</taxon>
    </lineage>
</organism>
<evidence type="ECO:0000313" key="12">
    <source>
        <dbReference type="RefSeq" id="XP_014036186.2"/>
    </source>
</evidence>
<evidence type="ECO:0000256" key="3">
    <source>
        <dbReference type="ARBA" id="ARBA00022989"/>
    </source>
</evidence>
<dbReference type="Gene3D" id="1.20.1070.10">
    <property type="entry name" value="Rhodopsin 7-helix transmembrane proteins"/>
    <property type="match status" value="1"/>
</dbReference>
<comment type="subcellular location">
    <subcellularLocation>
        <location evidence="1">Membrane</location>
        <topology evidence="1">Multi-pass membrane protein</topology>
    </subcellularLocation>
</comment>
<evidence type="ECO:0000256" key="8">
    <source>
        <dbReference type="ARBA" id="ARBA00023224"/>
    </source>
</evidence>
<evidence type="ECO:0000256" key="4">
    <source>
        <dbReference type="ARBA" id="ARBA00023040"/>
    </source>
</evidence>
<feature type="transmembrane region" description="Helical" evidence="9">
    <location>
        <begin position="289"/>
        <end position="313"/>
    </location>
</feature>
<keyword evidence="5 9" id="KW-0472">Membrane</keyword>
<evidence type="ECO:0000256" key="9">
    <source>
        <dbReference type="SAM" id="Phobius"/>
    </source>
</evidence>
<feature type="transmembrane region" description="Helical" evidence="9">
    <location>
        <begin position="125"/>
        <end position="149"/>
    </location>
</feature>
<dbReference type="GO" id="GO:0007200">
    <property type="term" value="P:phospholipase C-activating G protein-coupled receptor signaling pathway"/>
    <property type="evidence" value="ECO:0007669"/>
    <property type="project" value="TreeGrafter"/>
</dbReference>
<evidence type="ECO:0000259" key="10">
    <source>
        <dbReference type="PROSITE" id="PS50262"/>
    </source>
</evidence>
<name>A0A1S3Q8B3_SALSA</name>
<dbReference type="Pfam" id="PF00001">
    <property type="entry name" value="7tm_1"/>
    <property type="match status" value="1"/>
</dbReference>
<evidence type="ECO:0000256" key="1">
    <source>
        <dbReference type="ARBA" id="ARBA00004141"/>
    </source>
</evidence>
<evidence type="ECO:0000313" key="11">
    <source>
        <dbReference type="Proteomes" id="UP001652741"/>
    </source>
</evidence>
<dbReference type="PANTHER" id="PTHR24232">
    <property type="entry name" value="G-PROTEIN COUPLED RECEPTOR"/>
    <property type="match status" value="1"/>
</dbReference>
<feature type="transmembrane region" description="Helical" evidence="9">
    <location>
        <begin position="202"/>
        <end position="227"/>
    </location>
</feature>
<keyword evidence="2 9" id="KW-0812">Transmembrane</keyword>
<dbReference type="PROSITE" id="PS50262">
    <property type="entry name" value="G_PROTEIN_RECEP_F1_2"/>
    <property type="match status" value="1"/>
</dbReference>
<dbReference type="RefSeq" id="XP_014036186.2">
    <property type="nucleotide sequence ID" value="XM_014180711.2"/>
</dbReference>
<dbReference type="GeneID" id="106590116"/>
<dbReference type="PRINTS" id="PR01157">
    <property type="entry name" value="P2YPURNOCPTR"/>
</dbReference>
<dbReference type="Proteomes" id="UP001652741">
    <property type="component" value="Chromosome ssa29"/>
</dbReference>
<evidence type="ECO:0000256" key="5">
    <source>
        <dbReference type="ARBA" id="ARBA00023136"/>
    </source>
</evidence>
<keyword evidence="8" id="KW-0807">Transducer</keyword>
<protein>
    <submittedName>
        <fullName evidence="12">Uracil nucleotide/cysteinyl leukotriene receptor</fullName>
    </submittedName>
</protein>
<accession>A0A1S3Q8B3</accession>
<dbReference type="KEGG" id="sasa:106590116"/>
<keyword evidence="11" id="KW-1185">Reference proteome</keyword>
<keyword evidence="4" id="KW-0297">G-protein coupled receptor</keyword>
<dbReference type="InterPro" id="IPR017452">
    <property type="entry name" value="GPCR_Rhodpsn_7TM"/>
</dbReference>
<evidence type="ECO:0000256" key="7">
    <source>
        <dbReference type="ARBA" id="ARBA00023180"/>
    </source>
</evidence>